<dbReference type="FunFam" id="2.30.30.40:FF:000100">
    <property type="entry name" value="SH3 domain-containing YSC84-like protein 1"/>
    <property type="match status" value="1"/>
</dbReference>
<dbReference type="OrthoDB" id="207120at2759"/>
<dbReference type="InParanoid" id="A0A1X7V4X0"/>
<dbReference type="PANTHER" id="PTHR47174">
    <property type="entry name" value="BRIDGING INTEGRATOR 3"/>
    <property type="match status" value="1"/>
</dbReference>
<dbReference type="AlphaFoldDB" id="A0A1X7V4X0"/>
<feature type="region of interest" description="Disordered" evidence="7">
    <location>
        <begin position="19"/>
        <end position="154"/>
    </location>
</feature>
<dbReference type="GO" id="GO:0005737">
    <property type="term" value="C:cytoplasm"/>
    <property type="evidence" value="ECO:0007669"/>
    <property type="project" value="UniProtKB-SubCell"/>
</dbReference>
<dbReference type="eggNOG" id="KOG1843">
    <property type="taxonomic scope" value="Eukaryota"/>
</dbReference>
<name>A0A1X7V4X0_AMPQE</name>
<dbReference type="InterPro" id="IPR001452">
    <property type="entry name" value="SH3_domain"/>
</dbReference>
<keyword evidence="5" id="KW-0963">Cytoplasm</keyword>
<dbReference type="GO" id="GO:0015629">
    <property type="term" value="C:actin cytoskeleton"/>
    <property type="evidence" value="ECO:0007669"/>
    <property type="project" value="TreeGrafter"/>
</dbReference>
<dbReference type="SMART" id="SM00326">
    <property type="entry name" value="SH3"/>
    <property type="match status" value="1"/>
</dbReference>
<organism evidence="9">
    <name type="scientific">Amphimedon queenslandica</name>
    <name type="common">Sponge</name>
    <dbReference type="NCBI Taxonomy" id="400682"/>
    <lineage>
        <taxon>Eukaryota</taxon>
        <taxon>Metazoa</taxon>
        <taxon>Porifera</taxon>
        <taxon>Demospongiae</taxon>
        <taxon>Heteroscleromorpha</taxon>
        <taxon>Haplosclerida</taxon>
        <taxon>Niphatidae</taxon>
        <taxon>Amphimedon</taxon>
    </lineage>
</organism>
<dbReference type="Pfam" id="PF07653">
    <property type="entry name" value="SH3_2"/>
    <property type="match status" value="1"/>
</dbReference>
<dbReference type="EnsemblMetazoa" id="XM_003385677.3">
    <property type="protein sequence ID" value="XP_003385725.1"/>
    <property type="gene ID" value="LOC100638808"/>
</dbReference>
<dbReference type="KEGG" id="aqu:100638808"/>
<protein>
    <recommendedName>
        <fullName evidence="3">SH3 domain-containing YSC84-like protein 1</fullName>
    </recommendedName>
</protein>
<evidence type="ECO:0000256" key="3">
    <source>
        <dbReference type="ARBA" id="ARBA00019109"/>
    </source>
</evidence>
<evidence type="ECO:0000256" key="7">
    <source>
        <dbReference type="SAM" id="MobiDB-lite"/>
    </source>
</evidence>
<evidence type="ECO:0000256" key="5">
    <source>
        <dbReference type="ARBA" id="ARBA00022490"/>
    </source>
</evidence>
<dbReference type="GO" id="GO:0051666">
    <property type="term" value="P:actin cortical patch localization"/>
    <property type="evidence" value="ECO:0007669"/>
    <property type="project" value="InterPro"/>
</dbReference>
<feature type="domain" description="SH3" evidence="8">
    <location>
        <begin position="169"/>
        <end position="228"/>
    </location>
</feature>
<dbReference type="InterPro" id="IPR036028">
    <property type="entry name" value="SH3-like_dom_sf"/>
</dbReference>
<dbReference type="EnsemblMetazoa" id="Aqu2.1.34864_001">
    <property type="protein sequence ID" value="Aqu2.1.34864_001"/>
    <property type="gene ID" value="Aqu2.1.34864"/>
</dbReference>
<evidence type="ECO:0000313" key="10">
    <source>
        <dbReference type="Proteomes" id="UP000007879"/>
    </source>
</evidence>
<comment type="subcellular location">
    <subcellularLocation>
        <location evidence="1">Cytoplasm</location>
    </subcellularLocation>
</comment>
<evidence type="ECO:0000256" key="1">
    <source>
        <dbReference type="ARBA" id="ARBA00004496"/>
    </source>
</evidence>
<evidence type="ECO:0000256" key="4">
    <source>
        <dbReference type="ARBA" id="ARBA00022443"/>
    </source>
</evidence>
<keyword evidence="4 6" id="KW-0728">SH3 domain</keyword>
<dbReference type="PROSITE" id="PS50002">
    <property type="entry name" value="SH3"/>
    <property type="match status" value="1"/>
</dbReference>
<dbReference type="PANTHER" id="PTHR47174:SF3">
    <property type="entry name" value="BRIDGING INTEGRATOR 3"/>
    <property type="match status" value="1"/>
</dbReference>
<reference evidence="9" key="2">
    <citation type="submission" date="2017-05" db="UniProtKB">
        <authorList>
            <consortium name="EnsemblMetazoa"/>
        </authorList>
    </citation>
    <scope>IDENTIFICATION</scope>
</reference>
<proteinExistence type="inferred from homology"/>
<gene>
    <name evidence="9" type="primary">100638808</name>
</gene>
<dbReference type="GO" id="GO:0097320">
    <property type="term" value="P:plasma membrane tubulation"/>
    <property type="evidence" value="ECO:0007669"/>
    <property type="project" value="TreeGrafter"/>
</dbReference>
<dbReference type="Proteomes" id="UP000007879">
    <property type="component" value="Unassembled WGS sequence"/>
</dbReference>
<comment type="similarity">
    <text evidence="2">Belongs to the SH3YL1 family.</text>
</comment>
<dbReference type="GO" id="GO:0006897">
    <property type="term" value="P:endocytosis"/>
    <property type="evidence" value="ECO:0007669"/>
    <property type="project" value="InterPro"/>
</dbReference>
<accession>A0A1X7V4X0</accession>
<evidence type="ECO:0000256" key="2">
    <source>
        <dbReference type="ARBA" id="ARBA00007761"/>
    </source>
</evidence>
<dbReference type="PRINTS" id="PR00452">
    <property type="entry name" value="SH3DOMAIN"/>
</dbReference>
<evidence type="ECO:0000256" key="6">
    <source>
        <dbReference type="PROSITE-ProRule" id="PRU00192"/>
    </source>
</evidence>
<sequence length="228" mass="25393">MAEGDGAFYGAFASKLGSGMAKVGKKAAQSEAGRSATRAAVKGATDAAVSDLSDRYLGPKPGEPAPGPLPKQTHSKQKPTQKQAPPKPSAAPTPRATYRQQDSDEEFEDHMRKMKHHEAPPKPSVFKRFKPSINLSKSSEDHRQRSPRSVPKPRNKVYKYVLSKEPDWEQSIRAVALHNFKSDLKCDLEFCKGQWIDVITRTESDFDWWEGRIGDRVGIFPANYVRVS</sequence>
<dbReference type="STRING" id="400682.A0A1X7V4X0"/>
<dbReference type="SUPFAM" id="SSF50044">
    <property type="entry name" value="SH3-domain"/>
    <property type="match status" value="1"/>
</dbReference>
<evidence type="ECO:0000259" key="8">
    <source>
        <dbReference type="PROSITE" id="PS50002"/>
    </source>
</evidence>
<reference evidence="10" key="1">
    <citation type="journal article" date="2010" name="Nature">
        <title>The Amphimedon queenslandica genome and the evolution of animal complexity.</title>
        <authorList>
            <person name="Srivastava M."/>
            <person name="Simakov O."/>
            <person name="Chapman J."/>
            <person name="Fahey B."/>
            <person name="Gauthier M.E."/>
            <person name="Mitros T."/>
            <person name="Richards G.S."/>
            <person name="Conaco C."/>
            <person name="Dacre M."/>
            <person name="Hellsten U."/>
            <person name="Larroux C."/>
            <person name="Putnam N.H."/>
            <person name="Stanke M."/>
            <person name="Adamska M."/>
            <person name="Darling A."/>
            <person name="Degnan S.M."/>
            <person name="Oakley T.H."/>
            <person name="Plachetzki D.C."/>
            <person name="Zhai Y."/>
            <person name="Adamski M."/>
            <person name="Calcino A."/>
            <person name="Cummins S.F."/>
            <person name="Goodstein D.M."/>
            <person name="Harris C."/>
            <person name="Jackson D.J."/>
            <person name="Leys S.P."/>
            <person name="Shu S."/>
            <person name="Woodcroft B.J."/>
            <person name="Vervoort M."/>
            <person name="Kosik K.S."/>
            <person name="Manning G."/>
            <person name="Degnan B.M."/>
            <person name="Rokhsar D.S."/>
        </authorList>
    </citation>
    <scope>NUCLEOTIDE SEQUENCE [LARGE SCALE GENOMIC DNA]</scope>
</reference>
<dbReference type="Gene3D" id="2.30.30.40">
    <property type="entry name" value="SH3 Domains"/>
    <property type="match status" value="1"/>
</dbReference>
<dbReference type="GO" id="GO:0008289">
    <property type="term" value="F:lipid binding"/>
    <property type="evidence" value="ECO:0007669"/>
    <property type="project" value="TreeGrafter"/>
</dbReference>
<dbReference type="InterPro" id="IPR046982">
    <property type="entry name" value="BIN3/RVS161-like"/>
</dbReference>
<keyword evidence="10" id="KW-1185">Reference proteome</keyword>
<evidence type="ECO:0000313" key="9">
    <source>
        <dbReference type="EnsemblMetazoa" id="Aqu2.1.34864_001"/>
    </source>
</evidence>